<dbReference type="GO" id="GO:0015979">
    <property type="term" value="P:photosynthesis"/>
    <property type="evidence" value="ECO:0007669"/>
    <property type="project" value="UniProtKB-KW"/>
</dbReference>
<feature type="transmembrane region" description="Helical" evidence="10">
    <location>
        <begin position="6"/>
        <end position="25"/>
    </location>
</feature>
<comment type="subunit">
    <text evidence="9 10">The 4 large subunits of the cytochrome b6-f complex are cytochrome b6, subunit IV (17 kDa polypeptide, PetD), cytochrome f and the Rieske protein, while the 4 small subunits are PetG, PetL, PetM and PetN. The complex functions as a dimer.</text>
</comment>
<evidence type="ECO:0000313" key="13">
    <source>
        <dbReference type="EMBL" id="ANZ53623.1"/>
    </source>
</evidence>
<sequence>MVILISYFCFLLIFFLFTLILFFGFNKIRLI</sequence>
<reference evidence="12" key="1">
    <citation type="submission" date="2015-05" db="EMBL/GenBank/DDBJ databases">
        <title>Five gymnosperm plastomes reveal rampant rearrangements in Cupressophytes and the retention of ndh pseudogenes in Abies sibirica and Pinus sylvestris.</title>
        <authorList>
            <person name="Wu Z."/>
            <person name="Arvestad L."/>
            <person name="Thompson S.L."/>
        </authorList>
    </citation>
    <scope>NUCLEOTIDE SEQUENCE</scope>
</reference>
<evidence type="ECO:0000256" key="6">
    <source>
        <dbReference type="ARBA" id="ARBA00023078"/>
    </source>
</evidence>
<evidence type="ECO:0000256" key="9">
    <source>
        <dbReference type="ARBA" id="ARBA00025834"/>
    </source>
</evidence>
<keyword evidence="11" id="KW-0934">Plastid</keyword>
<reference evidence="11" key="2">
    <citation type="journal article" date="2016" name="New Phytol.">
        <title>Evolutionary dynamics of the plastid inverted repeat: the effects of expansion, contraction, and loss on substitution rates.</title>
        <authorList>
            <person name="Zhu A."/>
            <person name="Guo W."/>
            <person name="Gupta S."/>
            <person name="Fan W."/>
            <person name="Mower J.P."/>
        </authorList>
    </citation>
    <scope>NUCLEOTIDE SEQUENCE</scope>
</reference>
<evidence type="ECO:0000256" key="1">
    <source>
        <dbReference type="ARBA" id="ARBA00004167"/>
    </source>
</evidence>
<keyword evidence="4 10" id="KW-0249">Electron transport</keyword>
<gene>
    <name evidence="10 11" type="primary">petL</name>
</gene>
<protein>
    <recommendedName>
        <fullName evidence="10">Cytochrome b6-f complex subunit 6</fullName>
    </recommendedName>
    <alternativeName>
        <fullName evidence="10">Cytochrome b6-f complex subunit PetL</fullName>
    </alternativeName>
    <alternativeName>
        <fullName evidence="10">Cytochrome b6-f complex subunit VI</fullName>
    </alternativeName>
</protein>
<dbReference type="HAMAP" id="MF_00433">
    <property type="entry name" value="Cytb6_f_PetL"/>
    <property type="match status" value="1"/>
</dbReference>
<evidence type="ECO:0000256" key="10">
    <source>
        <dbReference type="HAMAP-Rule" id="MF_00433"/>
    </source>
</evidence>
<dbReference type="GO" id="GO:0009512">
    <property type="term" value="C:cytochrome b6f complex"/>
    <property type="evidence" value="ECO:0007669"/>
    <property type="project" value="InterPro"/>
</dbReference>
<keyword evidence="7 10" id="KW-0472">Membrane</keyword>
<keyword evidence="10" id="KW-0602">Photosynthesis</keyword>
<comment type="subcellular location">
    <subcellularLocation>
        <location evidence="10">Cellular thylakoid membrane</location>
        <topology evidence="10">Single-pass membrane protein</topology>
    </subcellularLocation>
    <subcellularLocation>
        <location evidence="1">Membrane</location>
        <topology evidence="1">Single-pass membrane protein</topology>
    </subcellularLocation>
</comment>
<evidence type="ECO:0000256" key="2">
    <source>
        <dbReference type="ARBA" id="ARBA00022448"/>
    </source>
</evidence>
<dbReference type="GO" id="GO:0042651">
    <property type="term" value="C:thylakoid membrane"/>
    <property type="evidence" value="ECO:0007669"/>
    <property type="project" value="UniProtKB-UniRule"/>
</dbReference>
<dbReference type="EMBL" id="KR476377">
    <property type="protein sequence ID" value="ALK01100.1"/>
    <property type="molecule type" value="Genomic_DNA"/>
</dbReference>
<proteinExistence type="inferred from homology"/>
<name>A0A0B5EKF2_GNEGN</name>
<dbReference type="RefSeq" id="YP_009117861.1">
    <property type="nucleotide sequence ID" value="NC_026301.1"/>
</dbReference>
<dbReference type="GO" id="GO:0009055">
    <property type="term" value="F:electron transfer activity"/>
    <property type="evidence" value="ECO:0007669"/>
    <property type="project" value="InterPro"/>
</dbReference>
<reference evidence="13" key="3">
    <citation type="journal article" date="2016" name="Plant Syst. Evol.">
        <title>Resolving phylogenetic relationships and species delimitations in closely related gymnosperms using high-throughput NGS, Sanger sequencing and morphology.</title>
        <authorList>
            <person name="Hou C."/>
            <person name="Niklas W."/>
            <person name="Strijk J.S."/>
            <person name="Catarina R."/>
        </authorList>
    </citation>
    <scope>NUCLEOTIDE SEQUENCE</scope>
</reference>
<accession>A0A0B5EKF2</accession>
<dbReference type="EMBL" id="KX385189">
    <property type="protein sequence ID" value="ANZ53623.1"/>
    <property type="molecule type" value="Genomic_DNA"/>
</dbReference>
<comment type="similarity">
    <text evidence="10">Belongs to the PetL family.</text>
</comment>
<dbReference type="InterPro" id="IPR007802">
    <property type="entry name" value="Cyt_b6/f_cplx_su6"/>
</dbReference>
<dbReference type="Pfam" id="PF05115">
    <property type="entry name" value="PetL"/>
    <property type="match status" value="1"/>
</dbReference>
<keyword evidence="2 10" id="KW-0813">Transport</keyword>
<evidence type="ECO:0000313" key="12">
    <source>
        <dbReference type="EMBL" id="ALK01100.1"/>
    </source>
</evidence>
<keyword evidence="3 10" id="KW-0812">Transmembrane</keyword>
<dbReference type="GeneID" id="22975678"/>
<evidence type="ECO:0000256" key="4">
    <source>
        <dbReference type="ARBA" id="ARBA00022982"/>
    </source>
</evidence>
<evidence type="ECO:0000313" key="11">
    <source>
        <dbReference type="EMBL" id="AJE71489.1"/>
    </source>
</evidence>
<keyword evidence="6 10" id="KW-0793">Thylakoid</keyword>
<keyword evidence="5 10" id="KW-1133">Transmembrane helix</keyword>
<evidence type="ECO:0000256" key="3">
    <source>
        <dbReference type="ARBA" id="ARBA00022692"/>
    </source>
</evidence>
<evidence type="ECO:0000256" key="5">
    <source>
        <dbReference type="ARBA" id="ARBA00022989"/>
    </source>
</evidence>
<organism evidence="11">
    <name type="scientific">Gnetum gnemon</name>
    <name type="common">Spanish joint-fir</name>
    <name type="synonym">Gnetum acutatum</name>
    <dbReference type="NCBI Taxonomy" id="3382"/>
    <lineage>
        <taxon>Eukaryota</taxon>
        <taxon>Viridiplantae</taxon>
        <taxon>Streptophyta</taxon>
        <taxon>Embryophyta</taxon>
        <taxon>Tracheophyta</taxon>
        <taxon>Spermatophyta</taxon>
        <taxon>Gnetopsida</taxon>
        <taxon>Gnetidae</taxon>
        <taxon>Gnetales</taxon>
        <taxon>Gnetaceae</taxon>
        <taxon>Gnetum</taxon>
    </lineage>
</organism>
<dbReference type="EMBL" id="KP099649">
    <property type="protein sequence ID" value="AJE71489.1"/>
    <property type="molecule type" value="Genomic_DNA"/>
</dbReference>
<evidence type="ECO:0000256" key="7">
    <source>
        <dbReference type="ARBA" id="ARBA00023136"/>
    </source>
</evidence>
<dbReference type="AlphaFoldDB" id="A0A0B5EKF2"/>
<geneLocation type="plastid" evidence="11"/>
<comment type="function">
    <text evidence="8 10">Component of the cytochrome b6-f complex, which mediates electron transfer between photosystem II (PSII) and photosystem I (PSI), cyclic electron flow around PSI, and state transitions. PetL is important for photoautotrophic growth as well as for electron transfer efficiency and stability of the cytochrome b6-f complex.</text>
</comment>
<keyword evidence="12" id="KW-0150">Chloroplast</keyword>
<evidence type="ECO:0000256" key="8">
    <source>
        <dbReference type="ARBA" id="ARBA00025197"/>
    </source>
</evidence>